<accession>A0A124H5V3</accession>
<organism evidence="2 3">
    <name type="scientific">Streptomyces curacoi</name>
    <dbReference type="NCBI Taxonomy" id="146536"/>
    <lineage>
        <taxon>Bacteria</taxon>
        <taxon>Bacillati</taxon>
        <taxon>Actinomycetota</taxon>
        <taxon>Actinomycetes</taxon>
        <taxon>Kitasatosporales</taxon>
        <taxon>Streptomycetaceae</taxon>
        <taxon>Streptomyces</taxon>
    </lineage>
</organism>
<gene>
    <name evidence="2" type="ORF">AQI70_05965</name>
</gene>
<evidence type="ECO:0000313" key="2">
    <source>
        <dbReference type="EMBL" id="KUM79740.1"/>
    </source>
</evidence>
<evidence type="ECO:0000313" key="3">
    <source>
        <dbReference type="Proteomes" id="UP000054024"/>
    </source>
</evidence>
<dbReference type="EMBL" id="LMWJ01000004">
    <property type="protein sequence ID" value="KUM79740.1"/>
    <property type="molecule type" value="Genomic_DNA"/>
</dbReference>
<dbReference type="InterPro" id="IPR025164">
    <property type="entry name" value="Toastrack_DUF4097"/>
</dbReference>
<reference evidence="2 3" key="1">
    <citation type="submission" date="2015-10" db="EMBL/GenBank/DDBJ databases">
        <title>Draft genome sequence of Streptomyces curacoi DSM 40107, type strain for the species Streptomyces curacoi.</title>
        <authorList>
            <person name="Ruckert C."/>
            <person name="Winkler A."/>
            <person name="Kalinowski J."/>
            <person name="Kampfer P."/>
            <person name="Glaeser S."/>
        </authorList>
    </citation>
    <scope>NUCLEOTIDE SEQUENCE [LARGE SCALE GENOMIC DNA]</scope>
    <source>
        <strain evidence="2 3">DSM 40107</strain>
    </source>
</reference>
<proteinExistence type="predicted"/>
<sequence>MTERVFVSETSGPIVLGLSLPVGSVRVQVLDSLTAARVVLRTDDATGPAADAVNRARSTQNGQAFGIEVPEMPGNVMVQSRHGNHIVQNVGTVYGSMTGVTIINGRVVSGGMNGMQTVSPIEATVCLPPHSSLAVVSQSADAEVFGYVDRIEFRSVSGDLDADGVRELRANTTSGDIHVGRVTEQITAQSVSGDIGIDLYDGHAATLATTSGDIEVQATNGASGHISAHSVSGDVRLSNARHLSVSANTVSGRVRNG</sequence>
<dbReference type="RefSeq" id="WP_062145243.1">
    <property type="nucleotide sequence ID" value="NZ_KQ947985.1"/>
</dbReference>
<dbReference type="STRING" id="146536.AQI70_05965"/>
<comment type="caution">
    <text evidence="2">The sequence shown here is derived from an EMBL/GenBank/DDBJ whole genome shotgun (WGS) entry which is preliminary data.</text>
</comment>
<dbReference type="Pfam" id="PF13349">
    <property type="entry name" value="DUF4097"/>
    <property type="match status" value="1"/>
</dbReference>
<dbReference type="Proteomes" id="UP000054024">
    <property type="component" value="Unassembled WGS sequence"/>
</dbReference>
<feature type="domain" description="DUF4097" evidence="1">
    <location>
        <begin position="147"/>
        <end position="255"/>
    </location>
</feature>
<name>A0A124H5V3_9ACTN</name>
<dbReference type="OrthoDB" id="4080698at2"/>
<evidence type="ECO:0000259" key="1">
    <source>
        <dbReference type="Pfam" id="PF13349"/>
    </source>
</evidence>
<keyword evidence="3" id="KW-1185">Reference proteome</keyword>
<dbReference type="AlphaFoldDB" id="A0A124H5V3"/>
<protein>
    <recommendedName>
        <fullName evidence="1">DUF4097 domain-containing protein</fullName>
    </recommendedName>
</protein>